<protein>
    <submittedName>
        <fullName evidence="2">Uncharacterized protein</fullName>
    </submittedName>
</protein>
<feature type="compositionally biased region" description="Basic and acidic residues" evidence="1">
    <location>
        <begin position="1"/>
        <end position="16"/>
    </location>
</feature>
<feature type="region of interest" description="Disordered" evidence="1">
    <location>
        <begin position="1"/>
        <end position="41"/>
    </location>
</feature>
<reference evidence="2 3" key="1">
    <citation type="submission" date="2019-01" db="EMBL/GenBank/DDBJ databases">
        <title>Genome Assembly of Collichthys lucidus.</title>
        <authorList>
            <person name="Cai M."/>
            <person name="Xiao S."/>
        </authorList>
    </citation>
    <scope>NUCLEOTIDE SEQUENCE [LARGE SCALE GENOMIC DNA]</scope>
    <source>
        <strain evidence="2">JT15FE1705JMU</strain>
        <tissue evidence="2">Muscle</tissue>
    </source>
</reference>
<name>A0A4U5VKE3_COLLU</name>
<dbReference type="EMBL" id="CM014097">
    <property type="protein sequence ID" value="TKS88874.1"/>
    <property type="molecule type" value="Genomic_DNA"/>
</dbReference>
<evidence type="ECO:0000313" key="3">
    <source>
        <dbReference type="Proteomes" id="UP000298787"/>
    </source>
</evidence>
<feature type="region of interest" description="Disordered" evidence="1">
    <location>
        <begin position="103"/>
        <end position="129"/>
    </location>
</feature>
<evidence type="ECO:0000313" key="2">
    <source>
        <dbReference type="EMBL" id="TKS88874.1"/>
    </source>
</evidence>
<keyword evidence="3" id="KW-1185">Reference proteome</keyword>
<feature type="compositionally biased region" description="Basic and acidic residues" evidence="1">
    <location>
        <begin position="103"/>
        <end position="112"/>
    </location>
</feature>
<gene>
    <name evidence="2" type="ORF">D9C73_022695</name>
</gene>
<feature type="compositionally biased region" description="Polar residues" evidence="1">
    <location>
        <begin position="113"/>
        <end position="129"/>
    </location>
</feature>
<sequence length="129" mass="15169">MQDVSTEHKHQVTAERGRKRIGQGGNKDKTHKGPTSPERPEAEFVISKLSVNFRWLQCYFLSTPFVSEQNTASEYDGVREENRYDEPEIKTFSKKFEFDRRPSDFDQLHTNRDVNQNQVRTQDSIFNAR</sequence>
<proteinExistence type="predicted"/>
<evidence type="ECO:0000256" key="1">
    <source>
        <dbReference type="SAM" id="MobiDB-lite"/>
    </source>
</evidence>
<organism evidence="2 3">
    <name type="scientific">Collichthys lucidus</name>
    <name type="common">Big head croaker</name>
    <name type="synonym">Sciaena lucida</name>
    <dbReference type="NCBI Taxonomy" id="240159"/>
    <lineage>
        <taxon>Eukaryota</taxon>
        <taxon>Metazoa</taxon>
        <taxon>Chordata</taxon>
        <taxon>Craniata</taxon>
        <taxon>Vertebrata</taxon>
        <taxon>Euteleostomi</taxon>
        <taxon>Actinopterygii</taxon>
        <taxon>Neopterygii</taxon>
        <taxon>Teleostei</taxon>
        <taxon>Neoteleostei</taxon>
        <taxon>Acanthomorphata</taxon>
        <taxon>Eupercaria</taxon>
        <taxon>Sciaenidae</taxon>
        <taxon>Collichthys</taxon>
    </lineage>
</organism>
<accession>A0A4U5VKE3</accession>
<dbReference type="Proteomes" id="UP000298787">
    <property type="component" value="Chromosome 20"/>
</dbReference>
<dbReference type="AlphaFoldDB" id="A0A4U5VKE3"/>